<organism evidence="3 4">
    <name type="scientific">Lentzea tibetensis</name>
    <dbReference type="NCBI Taxonomy" id="2591470"/>
    <lineage>
        <taxon>Bacteria</taxon>
        <taxon>Bacillati</taxon>
        <taxon>Actinomycetota</taxon>
        <taxon>Actinomycetes</taxon>
        <taxon>Pseudonocardiales</taxon>
        <taxon>Pseudonocardiaceae</taxon>
        <taxon>Lentzea</taxon>
    </lineage>
</organism>
<dbReference type="InterPro" id="IPR003695">
    <property type="entry name" value="Ppx_GppA_N"/>
</dbReference>
<protein>
    <submittedName>
        <fullName evidence="3">Exopolyphosphatase</fullName>
    </submittedName>
</protein>
<dbReference type="RefSeq" id="WP_146360791.1">
    <property type="nucleotide sequence ID" value="NZ_VOBR01000052.1"/>
</dbReference>
<evidence type="ECO:0000313" key="3">
    <source>
        <dbReference type="EMBL" id="TWP44362.1"/>
    </source>
</evidence>
<keyword evidence="4" id="KW-1185">Reference proteome</keyword>
<comment type="caution">
    <text evidence="3">The sequence shown here is derived from an EMBL/GenBank/DDBJ whole genome shotgun (WGS) entry which is preliminary data.</text>
</comment>
<dbReference type="SUPFAM" id="SSF53067">
    <property type="entry name" value="Actin-like ATPase domain"/>
    <property type="match status" value="2"/>
</dbReference>
<dbReference type="Gene3D" id="3.30.420.150">
    <property type="entry name" value="Exopolyphosphatase. Domain 2"/>
    <property type="match status" value="1"/>
</dbReference>
<name>A0A563EFK6_9PSEU</name>
<dbReference type="Proteomes" id="UP000316639">
    <property type="component" value="Unassembled WGS sequence"/>
</dbReference>
<dbReference type="InterPro" id="IPR043129">
    <property type="entry name" value="ATPase_NBD"/>
</dbReference>
<evidence type="ECO:0000259" key="2">
    <source>
        <dbReference type="Pfam" id="PF02541"/>
    </source>
</evidence>
<dbReference type="Gene3D" id="3.30.420.40">
    <property type="match status" value="1"/>
</dbReference>
<dbReference type="AlphaFoldDB" id="A0A563EFK6"/>
<sequence>MTGVLDVGCFSAHLVVVGKDLLHPELSHKVRLRLDRTIDSRGRISRSGIDQISEAVLTARKVVRRAGVSDVVPFATSSVRDAANAAEVIDRVAARTGVRLKVLSGQEEARLSYVAARHWFGWAAGELLVLDVGGGTVEIAHGSSADPAFACSLPLGARTLTRAGLSVADMRASVAASLASVCPRTELPRGARAVGCSKVFQQLARLTGARAQRRGALVPRQLRASDLAEWIPRLASLSVRERAALPGISRHRARQSLAGAVAAEALMKATGHDVVDISPWSTKEGLLLRLLGEHGRGVSAA</sequence>
<dbReference type="CDD" id="cd24056">
    <property type="entry name" value="ASKHA_NBD_MtPPX1-like"/>
    <property type="match status" value="1"/>
</dbReference>
<dbReference type="EMBL" id="VOBR01000052">
    <property type="protein sequence ID" value="TWP44362.1"/>
    <property type="molecule type" value="Genomic_DNA"/>
</dbReference>
<evidence type="ECO:0000313" key="4">
    <source>
        <dbReference type="Proteomes" id="UP000316639"/>
    </source>
</evidence>
<dbReference type="InterPro" id="IPR050273">
    <property type="entry name" value="GppA/Ppx_hydrolase"/>
</dbReference>
<accession>A0A563EFK6</accession>
<dbReference type="PANTHER" id="PTHR30005:SF0">
    <property type="entry name" value="RETROGRADE REGULATION PROTEIN 2"/>
    <property type="match status" value="1"/>
</dbReference>
<proteinExistence type="inferred from homology"/>
<dbReference type="PANTHER" id="PTHR30005">
    <property type="entry name" value="EXOPOLYPHOSPHATASE"/>
    <property type="match status" value="1"/>
</dbReference>
<dbReference type="OrthoDB" id="9793035at2"/>
<evidence type="ECO:0000256" key="1">
    <source>
        <dbReference type="ARBA" id="ARBA00007125"/>
    </source>
</evidence>
<gene>
    <name evidence="3" type="ORF">FKR81_41285</name>
</gene>
<feature type="domain" description="Ppx/GppA phosphatase N-terminal" evidence="2">
    <location>
        <begin position="25"/>
        <end position="294"/>
    </location>
</feature>
<reference evidence="3 4" key="1">
    <citation type="submission" date="2019-07" db="EMBL/GenBank/DDBJ databases">
        <title>Lentzea xizangensis sp. nov., isolated from Qinghai-Tibetan Plateau Soils.</title>
        <authorList>
            <person name="Huang J."/>
        </authorList>
    </citation>
    <scope>NUCLEOTIDE SEQUENCE [LARGE SCALE GENOMIC DNA]</scope>
    <source>
        <strain evidence="3 4">FXJ1.1311</strain>
    </source>
</reference>
<dbReference type="GO" id="GO:0016462">
    <property type="term" value="F:pyrophosphatase activity"/>
    <property type="evidence" value="ECO:0007669"/>
    <property type="project" value="TreeGrafter"/>
</dbReference>
<dbReference type="Pfam" id="PF02541">
    <property type="entry name" value="Ppx-GppA"/>
    <property type="match status" value="1"/>
</dbReference>
<comment type="similarity">
    <text evidence="1">Belongs to the GppA/Ppx family.</text>
</comment>